<gene>
    <name evidence="3" type="ORF">K452DRAFT_271209</name>
</gene>
<protein>
    <recommendedName>
        <fullName evidence="2">NADAR domain-containing protein</fullName>
    </recommendedName>
</protein>
<reference evidence="3" key="1">
    <citation type="journal article" date="2020" name="Stud. Mycol.">
        <title>101 Dothideomycetes genomes: a test case for predicting lifestyles and emergence of pathogens.</title>
        <authorList>
            <person name="Haridas S."/>
            <person name="Albert R."/>
            <person name="Binder M."/>
            <person name="Bloem J."/>
            <person name="Labutti K."/>
            <person name="Salamov A."/>
            <person name="Andreopoulos B."/>
            <person name="Baker S."/>
            <person name="Barry K."/>
            <person name="Bills G."/>
            <person name="Bluhm B."/>
            <person name="Cannon C."/>
            <person name="Castanera R."/>
            <person name="Culley D."/>
            <person name="Daum C."/>
            <person name="Ezra D."/>
            <person name="Gonzalez J."/>
            <person name="Henrissat B."/>
            <person name="Kuo A."/>
            <person name="Liang C."/>
            <person name="Lipzen A."/>
            <person name="Lutzoni F."/>
            <person name="Magnuson J."/>
            <person name="Mondo S."/>
            <person name="Nolan M."/>
            <person name="Ohm R."/>
            <person name="Pangilinan J."/>
            <person name="Park H.-J."/>
            <person name="Ramirez L."/>
            <person name="Alfaro M."/>
            <person name="Sun H."/>
            <person name="Tritt A."/>
            <person name="Yoshinaga Y."/>
            <person name="Zwiers L.-H."/>
            <person name="Turgeon B."/>
            <person name="Goodwin S."/>
            <person name="Spatafora J."/>
            <person name="Crous P."/>
            <person name="Grigoriev I."/>
        </authorList>
    </citation>
    <scope>NUCLEOTIDE SEQUENCE</scope>
    <source>
        <strain evidence="3">CBS 121167</strain>
    </source>
</reference>
<name>A0A6A6BDC6_9PEZI</name>
<dbReference type="InterPro" id="IPR037238">
    <property type="entry name" value="YbiA-like_sf"/>
</dbReference>
<accession>A0A6A6BDC6</accession>
<organism evidence="3 4">
    <name type="scientific">Aplosporella prunicola CBS 121167</name>
    <dbReference type="NCBI Taxonomy" id="1176127"/>
    <lineage>
        <taxon>Eukaryota</taxon>
        <taxon>Fungi</taxon>
        <taxon>Dikarya</taxon>
        <taxon>Ascomycota</taxon>
        <taxon>Pezizomycotina</taxon>
        <taxon>Dothideomycetes</taxon>
        <taxon>Dothideomycetes incertae sedis</taxon>
        <taxon>Botryosphaeriales</taxon>
        <taxon>Aplosporellaceae</taxon>
        <taxon>Aplosporella</taxon>
    </lineage>
</organism>
<dbReference type="EMBL" id="ML995486">
    <property type="protein sequence ID" value="KAF2141598.1"/>
    <property type="molecule type" value="Genomic_DNA"/>
</dbReference>
<dbReference type="SUPFAM" id="SSF143990">
    <property type="entry name" value="YbiA-like"/>
    <property type="match status" value="1"/>
</dbReference>
<evidence type="ECO:0000313" key="4">
    <source>
        <dbReference type="Proteomes" id="UP000799438"/>
    </source>
</evidence>
<evidence type="ECO:0000259" key="2">
    <source>
        <dbReference type="Pfam" id="PF08719"/>
    </source>
</evidence>
<dbReference type="NCBIfam" id="TIGR02464">
    <property type="entry name" value="ribofla_fusion"/>
    <property type="match status" value="1"/>
</dbReference>
<feature type="compositionally biased region" description="Basic and acidic residues" evidence="1">
    <location>
        <begin position="162"/>
        <end position="175"/>
    </location>
</feature>
<dbReference type="CDD" id="cd15457">
    <property type="entry name" value="NADAR"/>
    <property type="match status" value="1"/>
</dbReference>
<evidence type="ECO:0000313" key="3">
    <source>
        <dbReference type="EMBL" id="KAF2141598.1"/>
    </source>
</evidence>
<dbReference type="OrthoDB" id="206452at2759"/>
<feature type="domain" description="NADAR" evidence="2">
    <location>
        <begin position="5"/>
        <end position="158"/>
    </location>
</feature>
<dbReference type="Gene3D" id="1.10.357.40">
    <property type="entry name" value="YbiA-like"/>
    <property type="match status" value="1"/>
</dbReference>
<dbReference type="InterPro" id="IPR012816">
    <property type="entry name" value="NADAR"/>
</dbReference>
<sequence>MPPLFFHKPTSPYGFLCQWHCAPFTDNATAATFSSAEQYMMYRKAALFNDSGSQAAILRTHEPRKQKSLGRKVQGFDADKWDEVKLAVVEQGNLLRFSQNPSLRAELLATGGRELVEASPFDRVWGIGFGVHEALSVKREEWGQNLLGEALMRVRERLGREERKELEKEERGEGDREGEEE</sequence>
<proteinExistence type="predicted"/>
<dbReference type="RefSeq" id="XP_033397310.1">
    <property type="nucleotide sequence ID" value="XM_033539025.1"/>
</dbReference>
<dbReference type="GeneID" id="54296521"/>
<feature type="region of interest" description="Disordered" evidence="1">
    <location>
        <begin position="162"/>
        <end position="181"/>
    </location>
</feature>
<evidence type="ECO:0000256" key="1">
    <source>
        <dbReference type="SAM" id="MobiDB-lite"/>
    </source>
</evidence>
<dbReference type="Pfam" id="PF08719">
    <property type="entry name" value="NADAR"/>
    <property type="match status" value="1"/>
</dbReference>
<dbReference type="Proteomes" id="UP000799438">
    <property type="component" value="Unassembled WGS sequence"/>
</dbReference>
<dbReference type="AlphaFoldDB" id="A0A6A6BDC6"/>
<keyword evidence="4" id="KW-1185">Reference proteome</keyword>